<keyword evidence="2" id="KW-0223">Dioxygenase</keyword>
<dbReference type="AlphaFoldDB" id="A0A5K1JZB9"/>
<protein>
    <submittedName>
        <fullName evidence="2">Linoleate 10R-lipoxygenase (Fatty acid oxygenase ppoC) (Linoleate 10R-dioxygenase) (10R-DOX) (Psi-producing oxygenase C) (AfPpoC))</fullName>
        <ecNumber evidence="2">1.13.11.62</ecNumber>
    </submittedName>
</protein>
<evidence type="ECO:0000313" key="2">
    <source>
        <dbReference type="EMBL" id="VWO97554.1"/>
    </source>
</evidence>
<feature type="region of interest" description="Disordered" evidence="1">
    <location>
        <begin position="145"/>
        <end position="166"/>
    </location>
</feature>
<dbReference type="SUPFAM" id="SSF54427">
    <property type="entry name" value="NTF2-like"/>
    <property type="match status" value="1"/>
</dbReference>
<dbReference type="GO" id="GO:0051213">
    <property type="term" value="F:dioxygenase activity"/>
    <property type="evidence" value="ECO:0007669"/>
    <property type="project" value="UniProtKB-KW"/>
</dbReference>
<accession>A0A5K1JZB9</accession>
<dbReference type="EC" id="1.13.11.62" evidence="2"/>
<dbReference type="InterPro" id="IPR032710">
    <property type="entry name" value="NTF2-like_dom_sf"/>
</dbReference>
<keyword evidence="2" id="KW-0560">Oxidoreductase</keyword>
<evidence type="ECO:0000256" key="1">
    <source>
        <dbReference type="SAM" id="MobiDB-lite"/>
    </source>
</evidence>
<organism evidence="2">
    <name type="scientific">Ganoderma boninense</name>
    <dbReference type="NCBI Taxonomy" id="34458"/>
    <lineage>
        <taxon>Eukaryota</taxon>
        <taxon>Fungi</taxon>
        <taxon>Dikarya</taxon>
        <taxon>Basidiomycota</taxon>
        <taxon>Agaricomycotina</taxon>
        <taxon>Agaricomycetes</taxon>
        <taxon>Polyporales</taxon>
        <taxon>Polyporaceae</taxon>
        <taxon>Ganoderma</taxon>
    </lineage>
</organism>
<sequence>MSLSSPGPVLALLSEHAPAPPIHITQENLADAALDFLERYLHVFTVARAWLTHAYARAALFSVHTHTLEPEISEQHPVCHGPNAIVAALLTLPPNMTLCNWLPGTGGGGAKQHKALWDVGCVPGSASGDVLVACYAVQEYARSPRKDRKGKGKQKEKQKERAELPAARTARWSIEQRFVLRRREQDAGGGQGEGSEADRIAAALWPLVAVSHQMRVRELL</sequence>
<feature type="compositionally biased region" description="Basic and acidic residues" evidence="1">
    <location>
        <begin position="153"/>
        <end position="163"/>
    </location>
</feature>
<name>A0A5K1JZB9_9APHY</name>
<proteinExistence type="predicted"/>
<gene>
    <name evidence="2" type="primary">Q4WY82</name>
</gene>
<dbReference type="EMBL" id="LR726388">
    <property type="protein sequence ID" value="VWO97554.1"/>
    <property type="molecule type" value="Genomic_DNA"/>
</dbReference>
<reference evidence="2" key="1">
    <citation type="submission" date="2019-10" db="EMBL/GenBank/DDBJ databases">
        <authorList>
            <person name="Nor Muhammad N."/>
        </authorList>
    </citation>
    <scope>NUCLEOTIDE SEQUENCE</scope>
</reference>